<evidence type="ECO:0000256" key="2">
    <source>
        <dbReference type="ARBA" id="ARBA00022491"/>
    </source>
</evidence>
<dbReference type="HAMAP" id="MF_00167">
    <property type="entry name" value="CsrA"/>
    <property type="match status" value="1"/>
</dbReference>
<reference evidence="7 8" key="1">
    <citation type="submission" date="2020-01" db="EMBL/GenBank/DDBJ databases">
        <title>Whole-genome sequence of Heliobacterium undosum DSM 13378.</title>
        <authorList>
            <person name="Kyndt J.A."/>
            <person name="Meyer T.E."/>
        </authorList>
    </citation>
    <scope>NUCLEOTIDE SEQUENCE [LARGE SCALE GENOMIC DNA]</scope>
    <source>
        <strain evidence="7 8">DSM 13378</strain>
    </source>
</reference>
<dbReference type="InterPro" id="IPR003751">
    <property type="entry name" value="CsrA"/>
</dbReference>
<organism evidence="7 8">
    <name type="scientific">Heliomicrobium undosum</name>
    <dbReference type="NCBI Taxonomy" id="121734"/>
    <lineage>
        <taxon>Bacteria</taxon>
        <taxon>Bacillati</taxon>
        <taxon>Bacillota</taxon>
        <taxon>Clostridia</taxon>
        <taxon>Eubacteriales</taxon>
        <taxon>Heliobacteriaceae</taxon>
        <taxon>Heliomicrobium</taxon>
    </lineage>
</organism>
<comment type="subunit">
    <text evidence="6">Homodimer; the beta-strands of each monomer intercalate to form a hydrophobic core, while the alpha-helices form wings that extend away from the core.</text>
</comment>
<dbReference type="GO" id="GO:0044781">
    <property type="term" value="P:bacterial-type flagellum organization"/>
    <property type="evidence" value="ECO:0007669"/>
    <property type="project" value="UniProtKB-KW"/>
</dbReference>
<evidence type="ECO:0000256" key="4">
    <source>
        <dbReference type="ARBA" id="ARBA00022845"/>
    </source>
</evidence>
<comment type="subcellular location">
    <subcellularLocation>
        <location evidence="6">Cytoplasm</location>
    </subcellularLocation>
</comment>
<dbReference type="RefSeq" id="WP_161256979.1">
    <property type="nucleotide sequence ID" value="NZ_WXEY01000005.1"/>
</dbReference>
<evidence type="ECO:0000313" key="7">
    <source>
        <dbReference type="EMBL" id="MZP29474.1"/>
    </source>
</evidence>
<dbReference type="PANTHER" id="PTHR34984:SF1">
    <property type="entry name" value="CARBON STORAGE REGULATOR"/>
    <property type="match status" value="1"/>
</dbReference>
<gene>
    <name evidence="6 7" type="primary">csrA</name>
    <name evidence="7" type="ORF">GTO91_07115</name>
</gene>
<accession>A0A845L3P7</accession>
<evidence type="ECO:0000256" key="1">
    <source>
        <dbReference type="ARBA" id="ARBA00022490"/>
    </source>
</evidence>
<keyword evidence="8" id="KW-1185">Reference proteome</keyword>
<dbReference type="GO" id="GO:0048027">
    <property type="term" value="F:mRNA 5'-UTR binding"/>
    <property type="evidence" value="ECO:0007669"/>
    <property type="project" value="UniProtKB-UniRule"/>
</dbReference>
<evidence type="ECO:0000256" key="6">
    <source>
        <dbReference type="HAMAP-Rule" id="MF_00167"/>
    </source>
</evidence>
<comment type="caution">
    <text evidence="7">The sequence shown here is derived from an EMBL/GenBank/DDBJ whole genome shotgun (WGS) entry which is preliminary data.</text>
</comment>
<keyword evidence="5 6" id="KW-0694">RNA-binding</keyword>
<keyword evidence="4 6" id="KW-0810">Translation regulation</keyword>
<evidence type="ECO:0000256" key="3">
    <source>
        <dbReference type="ARBA" id="ARBA00022795"/>
    </source>
</evidence>
<dbReference type="AlphaFoldDB" id="A0A845L3P7"/>
<comment type="similarity">
    <text evidence="6">Belongs to the CsrA/RsmA family.</text>
</comment>
<dbReference type="OrthoDB" id="9809061at2"/>
<dbReference type="InterPro" id="IPR036107">
    <property type="entry name" value="CsrA_sf"/>
</dbReference>
<dbReference type="NCBIfam" id="TIGR00202">
    <property type="entry name" value="csrA"/>
    <property type="match status" value="1"/>
</dbReference>
<protein>
    <recommendedName>
        <fullName evidence="6">Translational regulator CsrA</fullName>
    </recommendedName>
</protein>
<name>A0A845L3P7_9FIRM</name>
<dbReference type="GO" id="GO:1902208">
    <property type="term" value="P:regulation of bacterial-type flagellum assembly"/>
    <property type="evidence" value="ECO:0007669"/>
    <property type="project" value="UniProtKB-UniRule"/>
</dbReference>
<dbReference type="GO" id="GO:0045947">
    <property type="term" value="P:negative regulation of translational initiation"/>
    <property type="evidence" value="ECO:0007669"/>
    <property type="project" value="UniProtKB-UniRule"/>
</dbReference>
<keyword evidence="1 6" id="KW-0963">Cytoplasm</keyword>
<dbReference type="Gene3D" id="2.60.40.4380">
    <property type="entry name" value="Translational regulator CsrA"/>
    <property type="match status" value="1"/>
</dbReference>
<comment type="function">
    <text evidence="6">A translational regulator that binds mRNA to regulate translation initiation and/or mRNA stability. Usually binds in the 5'-UTR at or near the Shine-Dalgarno sequence preventing ribosome-binding, thus repressing translation. Its main target seems to be the major flagellin gene, while its function is anatagonized by FliW.</text>
</comment>
<dbReference type="GO" id="GO:0006402">
    <property type="term" value="P:mRNA catabolic process"/>
    <property type="evidence" value="ECO:0007669"/>
    <property type="project" value="InterPro"/>
</dbReference>
<keyword evidence="2 6" id="KW-0678">Repressor</keyword>
<dbReference type="GO" id="GO:0006109">
    <property type="term" value="P:regulation of carbohydrate metabolic process"/>
    <property type="evidence" value="ECO:0007669"/>
    <property type="project" value="InterPro"/>
</dbReference>
<dbReference type="EMBL" id="WXEY01000005">
    <property type="protein sequence ID" value="MZP29474.1"/>
    <property type="molecule type" value="Genomic_DNA"/>
</dbReference>
<dbReference type="Proteomes" id="UP000463470">
    <property type="component" value="Unassembled WGS sequence"/>
</dbReference>
<dbReference type="GO" id="GO:0005829">
    <property type="term" value="C:cytosol"/>
    <property type="evidence" value="ECO:0007669"/>
    <property type="project" value="TreeGrafter"/>
</dbReference>
<sequence>MLVLTRKSGETLLIGNDVEVVVLEVRGEQVKIGIRAPKDVRILRKEVLEAIEEANRSAAIAGNTDALARLVGGLAVSGKAEGK</sequence>
<dbReference type="PANTHER" id="PTHR34984">
    <property type="entry name" value="CARBON STORAGE REGULATOR"/>
    <property type="match status" value="1"/>
</dbReference>
<keyword evidence="3 6" id="KW-1005">Bacterial flagellum biogenesis</keyword>
<proteinExistence type="inferred from homology"/>
<dbReference type="Pfam" id="PF02599">
    <property type="entry name" value="CsrA"/>
    <property type="match status" value="1"/>
</dbReference>
<dbReference type="NCBIfam" id="NF002469">
    <property type="entry name" value="PRK01712.1"/>
    <property type="match status" value="1"/>
</dbReference>
<evidence type="ECO:0000313" key="8">
    <source>
        <dbReference type="Proteomes" id="UP000463470"/>
    </source>
</evidence>
<dbReference type="FunFam" id="2.60.40.4380:FF:000002">
    <property type="entry name" value="Translational regulator CsrA"/>
    <property type="match status" value="1"/>
</dbReference>
<dbReference type="SUPFAM" id="SSF117130">
    <property type="entry name" value="CsrA-like"/>
    <property type="match status" value="1"/>
</dbReference>
<evidence type="ECO:0000256" key="5">
    <source>
        <dbReference type="ARBA" id="ARBA00022884"/>
    </source>
</evidence>